<dbReference type="EMBL" id="JBHSQW010000044">
    <property type="protein sequence ID" value="MFC5997096.1"/>
    <property type="molecule type" value="Genomic_DNA"/>
</dbReference>
<dbReference type="Proteomes" id="UP001596302">
    <property type="component" value="Unassembled WGS sequence"/>
</dbReference>
<sequence length="56" mass="6046">MSGGAALALSIVLAVLLVAAFSKPARTRVSGLVYRDRQGRLVLVLTPATRKRRGRR</sequence>
<accession>A0ABW1J8L2</accession>
<organism evidence="1 2">
    <name type="scientific">Pseudonocardia hispaniensis</name>
    <dbReference type="NCBI Taxonomy" id="904933"/>
    <lineage>
        <taxon>Bacteria</taxon>
        <taxon>Bacillati</taxon>
        <taxon>Actinomycetota</taxon>
        <taxon>Actinomycetes</taxon>
        <taxon>Pseudonocardiales</taxon>
        <taxon>Pseudonocardiaceae</taxon>
        <taxon>Pseudonocardia</taxon>
    </lineage>
</organism>
<evidence type="ECO:0000313" key="1">
    <source>
        <dbReference type="EMBL" id="MFC5997096.1"/>
    </source>
</evidence>
<evidence type="ECO:0000313" key="2">
    <source>
        <dbReference type="Proteomes" id="UP001596302"/>
    </source>
</evidence>
<comment type="caution">
    <text evidence="1">The sequence shown here is derived from an EMBL/GenBank/DDBJ whole genome shotgun (WGS) entry which is preliminary data.</text>
</comment>
<keyword evidence="2" id="KW-1185">Reference proteome</keyword>
<reference evidence="2" key="1">
    <citation type="journal article" date="2019" name="Int. J. Syst. Evol. Microbiol.">
        <title>The Global Catalogue of Microorganisms (GCM) 10K type strain sequencing project: providing services to taxonomists for standard genome sequencing and annotation.</title>
        <authorList>
            <consortium name="The Broad Institute Genomics Platform"/>
            <consortium name="The Broad Institute Genome Sequencing Center for Infectious Disease"/>
            <person name="Wu L."/>
            <person name="Ma J."/>
        </authorList>
    </citation>
    <scope>NUCLEOTIDE SEQUENCE [LARGE SCALE GENOMIC DNA]</scope>
    <source>
        <strain evidence="2">CCM 8391</strain>
    </source>
</reference>
<name>A0ABW1J8L2_9PSEU</name>
<gene>
    <name evidence="1" type="ORF">ACFQE5_23060</name>
</gene>
<proteinExistence type="predicted"/>
<protein>
    <submittedName>
        <fullName evidence="1">Uncharacterized protein</fullName>
    </submittedName>
</protein>
<dbReference type="RefSeq" id="WP_379588019.1">
    <property type="nucleotide sequence ID" value="NZ_JBHSQW010000044.1"/>
</dbReference>